<dbReference type="PANTHER" id="PTHR38461">
    <property type="entry name" value="4-DEOXY-L-THREO-5-HEXOSULOSE-URONATE KETOL-ISOMERASE"/>
    <property type="match status" value="1"/>
</dbReference>
<keyword evidence="5 6" id="KW-0413">Isomerase</keyword>
<sequence>MDIRYATAPDQIPGMSTDRLRDRFLAGDLFAEGEVRLLYSHEDRLVLGGAVPGPEPLPLPCPEPLGSAYFLERRELGVVNVGGPGVVTVDGTPYPLAGKECLYVGRGAVEITFAGGAFYLVSTTAHTTFPTAKSADPEPVRLGGREGANERVIYKHIHAKGVRSCQLVLGVTVLAPGSMWNTMPCHTHRRRTEAYLYFDLEPGHRVVHLMGEPAETRNLIVADRQAVISPPWSVHCGFGTRSYSFVWAMGGENQAYEDMDLVPIGGLR</sequence>
<evidence type="ECO:0000256" key="2">
    <source>
        <dbReference type="ARBA" id="ARBA00008086"/>
    </source>
</evidence>
<feature type="binding site" evidence="6">
    <location>
        <position position="235"/>
    </location>
    <ligand>
        <name>Zn(2+)</name>
        <dbReference type="ChEBI" id="CHEBI:29105"/>
    </ligand>
</feature>
<dbReference type="GO" id="GO:0019698">
    <property type="term" value="P:D-galacturonate catabolic process"/>
    <property type="evidence" value="ECO:0007669"/>
    <property type="project" value="TreeGrafter"/>
</dbReference>
<evidence type="ECO:0000313" key="7">
    <source>
        <dbReference type="EMBL" id="GIH24245.1"/>
    </source>
</evidence>
<comment type="caution">
    <text evidence="7">The sequence shown here is derived from an EMBL/GenBank/DDBJ whole genome shotgun (WGS) entry which is preliminary data.</text>
</comment>
<keyword evidence="8" id="KW-1185">Reference proteome</keyword>
<dbReference type="GO" id="GO:0008697">
    <property type="term" value="F:4-deoxy-L-threo-5-hexosulose-uronate ketol-isomerase activity"/>
    <property type="evidence" value="ECO:0007669"/>
    <property type="project" value="UniProtKB-UniRule"/>
</dbReference>
<comment type="pathway">
    <text evidence="6">Glycan metabolism; pectin degradation; 2-dehydro-3-deoxy-D-gluconate from pectin: step 4/5.</text>
</comment>
<feature type="binding site" evidence="6">
    <location>
        <position position="193"/>
    </location>
    <ligand>
        <name>Zn(2+)</name>
        <dbReference type="ChEBI" id="CHEBI:29105"/>
    </ligand>
</feature>
<dbReference type="GO" id="GO:0042840">
    <property type="term" value="P:D-glucuronate catabolic process"/>
    <property type="evidence" value="ECO:0007669"/>
    <property type="project" value="TreeGrafter"/>
</dbReference>
<evidence type="ECO:0000256" key="1">
    <source>
        <dbReference type="ARBA" id="ARBA00000552"/>
    </source>
</evidence>
<feature type="binding site" evidence="6">
    <location>
        <position position="186"/>
    </location>
    <ligand>
        <name>Zn(2+)</name>
        <dbReference type="ChEBI" id="CHEBI:29105"/>
    </ligand>
</feature>
<dbReference type="AlphaFoldDB" id="A0A919UQ56"/>
<comment type="function">
    <text evidence="6">Catalyzes the isomerization of 5-dehydro-4-deoxy-D-glucuronate to 3-deoxy-D-glycero-2,5-hexodiulosonate.</text>
</comment>
<dbReference type="EMBL" id="BOOA01000017">
    <property type="protein sequence ID" value="GIH24245.1"/>
    <property type="molecule type" value="Genomic_DNA"/>
</dbReference>
<evidence type="ECO:0000256" key="6">
    <source>
        <dbReference type="HAMAP-Rule" id="MF_00687"/>
    </source>
</evidence>
<dbReference type="PANTHER" id="PTHR38461:SF1">
    <property type="entry name" value="4-DEOXY-L-THREO-5-HEXOSULOSE-URONATE KETOL-ISOMERASE"/>
    <property type="match status" value="1"/>
</dbReference>
<evidence type="ECO:0000313" key="8">
    <source>
        <dbReference type="Proteomes" id="UP000640052"/>
    </source>
</evidence>
<feature type="binding site" evidence="6">
    <location>
        <position position="188"/>
    </location>
    <ligand>
        <name>Zn(2+)</name>
        <dbReference type="ChEBI" id="CHEBI:29105"/>
    </ligand>
</feature>
<gene>
    <name evidence="6 7" type="primary">kduI</name>
    <name evidence="7" type="ORF">Aph01nite_25550</name>
</gene>
<comment type="similarity">
    <text evidence="2 6">Belongs to the KduI family.</text>
</comment>
<dbReference type="EC" id="5.3.1.17" evidence="6"/>
<dbReference type="InterPro" id="IPR011051">
    <property type="entry name" value="RmlC_Cupin_sf"/>
</dbReference>
<reference evidence="7" key="1">
    <citation type="submission" date="2021-01" db="EMBL/GenBank/DDBJ databases">
        <title>Whole genome shotgun sequence of Acrocarpospora phusangensis NBRC 108782.</title>
        <authorList>
            <person name="Komaki H."/>
            <person name="Tamura T."/>
        </authorList>
    </citation>
    <scope>NUCLEOTIDE SEQUENCE</scope>
    <source>
        <strain evidence="7">NBRC 108782</strain>
    </source>
</reference>
<dbReference type="RefSeq" id="WP_204041020.1">
    <property type="nucleotide sequence ID" value="NZ_BOOA01000017.1"/>
</dbReference>
<keyword evidence="3 6" id="KW-0479">Metal-binding</keyword>
<dbReference type="Gene3D" id="2.60.120.10">
    <property type="entry name" value="Jelly Rolls"/>
    <property type="match status" value="1"/>
</dbReference>
<dbReference type="GO" id="GO:0008270">
    <property type="term" value="F:zinc ion binding"/>
    <property type="evidence" value="ECO:0007669"/>
    <property type="project" value="UniProtKB-UniRule"/>
</dbReference>
<dbReference type="Pfam" id="PF04962">
    <property type="entry name" value="KduI"/>
    <property type="match status" value="1"/>
</dbReference>
<comment type="catalytic activity">
    <reaction evidence="1 6">
        <text>5-dehydro-4-deoxy-D-glucuronate = 3-deoxy-D-glycero-2,5-hexodiulosonate</text>
        <dbReference type="Rhea" id="RHEA:23896"/>
        <dbReference type="ChEBI" id="CHEBI:17117"/>
        <dbReference type="ChEBI" id="CHEBI:29071"/>
        <dbReference type="EC" id="5.3.1.17"/>
    </reaction>
</comment>
<dbReference type="Gene3D" id="2.60.120.520">
    <property type="entry name" value="pectin degrading enzyme 5-keto 4- deoxyuronate isomerase, domain 1"/>
    <property type="match status" value="1"/>
</dbReference>
<dbReference type="NCBIfam" id="NF002091">
    <property type="entry name" value="PRK00924.1"/>
    <property type="match status" value="1"/>
</dbReference>
<dbReference type="InterPro" id="IPR007045">
    <property type="entry name" value="KduI"/>
</dbReference>
<dbReference type="CDD" id="cd20491">
    <property type="entry name" value="cupin_KduI_C"/>
    <property type="match status" value="1"/>
</dbReference>
<dbReference type="Proteomes" id="UP000640052">
    <property type="component" value="Unassembled WGS sequence"/>
</dbReference>
<keyword evidence="4 6" id="KW-0862">Zinc</keyword>
<dbReference type="HAMAP" id="MF_00687">
    <property type="entry name" value="KduI"/>
    <property type="match status" value="1"/>
</dbReference>
<evidence type="ECO:0000256" key="4">
    <source>
        <dbReference type="ARBA" id="ARBA00022833"/>
    </source>
</evidence>
<comment type="cofactor">
    <cofactor evidence="6">
        <name>Zn(2+)</name>
        <dbReference type="ChEBI" id="CHEBI:29105"/>
    </cofactor>
    <text evidence="6">Binds 1 zinc ion per subunit.</text>
</comment>
<dbReference type="InterPro" id="IPR021120">
    <property type="entry name" value="KduI/IolB_isomerase"/>
</dbReference>
<accession>A0A919UQ56</accession>
<dbReference type="InterPro" id="IPR027449">
    <property type="entry name" value="KduI_N"/>
</dbReference>
<name>A0A919UQ56_9ACTN</name>
<protein>
    <recommendedName>
        <fullName evidence="6">4-deoxy-L-threo-5-hexosulose-uronate ketol-isomerase</fullName>
        <ecNumber evidence="6">5.3.1.17</ecNumber>
    </recommendedName>
    <alternativeName>
        <fullName evidence="6">5-keto-4-deoxyuronate isomerase</fullName>
    </alternativeName>
    <alternativeName>
        <fullName evidence="6">DKI isomerase</fullName>
    </alternativeName>
</protein>
<evidence type="ECO:0000256" key="3">
    <source>
        <dbReference type="ARBA" id="ARBA00022723"/>
    </source>
</evidence>
<proteinExistence type="inferred from homology"/>
<evidence type="ECO:0000256" key="5">
    <source>
        <dbReference type="ARBA" id="ARBA00023235"/>
    </source>
</evidence>
<dbReference type="InterPro" id="IPR014710">
    <property type="entry name" value="RmlC-like_jellyroll"/>
</dbReference>
<organism evidence="7 8">
    <name type="scientific">Acrocarpospora phusangensis</name>
    <dbReference type="NCBI Taxonomy" id="1070424"/>
    <lineage>
        <taxon>Bacteria</taxon>
        <taxon>Bacillati</taxon>
        <taxon>Actinomycetota</taxon>
        <taxon>Actinomycetes</taxon>
        <taxon>Streptosporangiales</taxon>
        <taxon>Streptosporangiaceae</taxon>
        <taxon>Acrocarpospora</taxon>
    </lineage>
</organism>
<dbReference type="GO" id="GO:0045490">
    <property type="term" value="P:pectin catabolic process"/>
    <property type="evidence" value="ECO:0007669"/>
    <property type="project" value="UniProtKB-UniRule"/>
</dbReference>
<dbReference type="SUPFAM" id="SSF51182">
    <property type="entry name" value="RmlC-like cupins"/>
    <property type="match status" value="1"/>
</dbReference>